<gene>
    <name evidence="2" type="ORF">GT728_03435</name>
</gene>
<dbReference type="AlphaFoldDB" id="A0A6L8SZH1"/>
<evidence type="ECO:0000256" key="1">
    <source>
        <dbReference type="SAM" id="Coils"/>
    </source>
</evidence>
<dbReference type="SUPFAM" id="SSF52540">
    <property type="entry name" value="P-loop containing nucleoside triphosphate hydrolases"/>
    <property type="match status" value="1"/>
</dbReference>
<dbReference type="EMBL" id="WWVQ01000005">
    <property type="protein sequence ID" value="MZL32273.1"/>
    <property type="molecule type" value="Genomic_DNA"/>
</dbReference>
<keyword evidence="1" id="KW-0175">Coiled coil</keyword>
<proteinExistence type="predicted"/>
<sequence>MGYGKKNTIKIDPLSYNIGLIGESGIGKTTIIKEMCEKLVGEDGYRFLECGKEDGADGINGINYLNCPEWSMDYDEETNSIGFEDFVDDVVENKSTEYPDLKTVVIDTYDQLVEIAKPEVIRMHNAENPEKPVKSIKAAFGGYMAGEDKATEIVLNKLWELKSVGVHFIIIGHVKQRTQDDVTTGQTYTSLTTNMSMRDFNAIKTKLHFLGVASIDREIVQEKTGKTKKEGKKDVDIMKGVITSESRKITFRDDSYSIDSKSRFADIVPEIEFSSDALIKALTDAIKAEASKGSKSVDELKKEQDSAAEKRAEKIAEAEAEAKIQKELSEITEKIKAFCIANKGKTAKLKPLVAAAKEMGYDNPMKVTNIDDAKKILELTVA</sequence>
<protein>
    <submittedName>
        <fullName evidence="2">AAA family ATPase</fullName>
    </submittedName>
</protein>
<feature type="coiled-coil region" evidence="1">
    <location>
        <begin position="297"/>
        <end position="328"/>
    </location>
</feature>
<dbReference type="Pfam" id="PF13479">
    <property type="entry name" value="AAA_24"/>
    <property type="match status" value="1"/>
</dbReference>
<evidence type="ECO:0000313" key="2">
    <source>
        <dbReference type="EMBL" id="MZL32273.1"/>
    </source>
</evidence>
<evidence type="ECO:0000313" key="3">
    <source>
        <dbReference type="Proteomes" id="UP000477285"/>
    </source>
</evidence>
<accession>A0A6L8SZH1</accession>
<name>A0A6L8SZH1_9FIRM</name>
<organism evidence="2 3">
    <name type="scientific">Blautia wexlerae</name>
    <dbReference type="NCBI Taxonomy" id="418240"/>
    <lineage>
        <taxon>Bacteria</taxon>
        <taxon>Bacillati</taxon>
        <taxon>Bacillota</taxon>
        <taxon>Clostridia</taxon>
        <taxon>Lachnospirales</taxon>
        <taxon>Lachnospiraceae</taxon>
        <taxon>Blautia</taxon>
    </lineage>
</organism>
<dbReference type="RefSeq" id="WP_118520594.1">
    <property type="nucleotide sequence ID" value="NZ_JAAIPC010000002.1"/>
</dbReference>
<dbReference type="InterPro" id="IPR027417">
    <property type="entry name" value="P-loop_NTPase"/>
</dbReference>
<comment type="caution">
    <text evidence="2">The sequence shown here is derived from an EMBL/GenBank/DDBJ whole genome shotgun (WGS) entry which is preliminary data.</text>
</comment>
<reference evidence="2 3" key="1">
    <citation type="journal article" date="2019" name="Nat. Med.">
        <title>A library of human gut bacterial isolates paired with longitudinal multiomics data enables mechanistic microbiome research.</title>
        <authorList>
            <person name="Poyet M."/>
            <person name="Groussin M."/>
            <person name="Gibbons S.M."/>
            <person name="Avila-Pacheco J."/>
            <person name="Jiang X."/>
            <person name="Kearney S.M."/>
            <person name="Perrotta A.R."/>
            <person name="Berdy B."/>
            <person name="Zhao S."/>
            <person name="Lieberman T.D."/>
            <person name="Swanson P.K."/>
            <person name="Smith M."/>
            <person name="Roesemann S."/>
            <person name="Alexander J.E."/>
            <person name="Rich S.A."/>
            <person name="Livny J."/>
            <person name="Vlamakis H."/>
            <person name="Clish C."/>
            <person name="Bullock K."/>
            <person name="Deik A."/>
            <person name="Scott J."/>
            <person name="Pierce K.A."/>
            <person name="Xavier R.J."/>
            <person name="Alm E.J."/>
        </authorList>
    </citation>
    <scope>NUCLEOTIDE SEQUENCE [LARGE SCALE GENOMIC DNA]</scope>
    <source>
        <strain evidence="2 3">BIOML-A1</strain>
    </source>
</reference>
<dbReference type="Proteomes" id="UP000477285">
    <property type="component" value="Unassembled WGS sequence"/>
</dbReference>